<gene>
    <name evidence="3" type="ORF">HY834_05790</name>
</gene>
<organism evidence="3 4">
    <name type="scientific">Devosia nanyangense</name>
    <dbReference type="NCBI Taxonomy" id="1228055"/>
    <lineage>
        <taxon>Bacteria</taxon>
        <taxon>Pseudomonadati</taxon>
        <taxon>Pseudomonadota</taxon>
        <taxon>Alphaproteobacteria</taxon>
        <taxon>Hyphomicrobiales</taxon>
        <taxon>Devosiaceae</taxon>
        <taxon>Devosia</taxon>
    </lineage>
</organism>
<feature type="transmembrane region" description="Helical" evidence="1">
    <location>
        <begin position="186"/>
        <end position="210"/>
    </location>
</feature>
<dbReference type="GO" id="GO:0016020">
    <property type="term" value="C:membrane"/>
    <property type="evidence" value="ECO:0007669"/>
    <property type="project" value="TreeGrafter"/>
</dbReference>
<dbReference type="PANTHER" id="PTHR19353">
    <property type="entry name" value="FATTY ACID DESATURASE 2"/>
    <property type="match status" value="1"/>
</dbReference>
<protein>
    <submittedName>
        <fullName evidence="3">Fatty acid desaturase</fullName>
    </submittedName>
</protein>
<dbReference type="GO" id="GO:0006629">
    <property type="term" value="P:lipid metabolic process"/>
    <property type="evidence" value="ECO:0007669"/>
    <property type="project" value="InterPro"/>
</dbReference>
<evidence type="ECO:0000313" key="3">
    <source>
        <dbReference type="EMBL" id="MBI4921241.1"/>
    </source>
</evidence>
<name>A0A933L0H0_9HYPH</name>
<dbReference type="InterPro" id="IPR012171">
    <property type="entry name" value="Fatty_acid_desaturase"/>
</dbReference>
<dbReference type="EMBL" id="JACRAF010000018">
    <property type="protein sequence ID" value="MBI4921241.1"/>
    <property type="molecule type" value="Genomic_DNA"/>
</dbReference>
<feature type="transmembrane region" description="Helical" evidence="1">
    <location>
        <begin position="32"/>
        <end position="52"/>
    </location>
</feature>
<proteinExistence type="predicted"/>
<dbReference type="InterPro" id="IPR005804">
    <property type="entry name" value="FA_desaturase_dom"/>
</dbReference>
<dbReference type="Proteomes" id="UP000782610">
    <property type="component" value="Unassembled WGS sequence"/>
</dbReference>
<sequence>MTSQTSDDIRARGERLWLKRFLPYRTPKRLRAVFELGTTIVPLVALWALSWLALANGMWWALLLTVPAAAGFLLRLFMVQHDCGHGAFFGKRSVDDWIGRAIGVLTFTPYDYWRRSHSIHHASSGNLDARGIGDVMTLTVSEYQALPYWNRVGYWLYRNPAVMFGLGPIWLFMIQHRLPVGDMRGTVPWVSVMGTNAAIAVLALVLIWLVGVVPFLLIQLPIVLLAAIGGVWLFYVQHQFENTYWSDGKEWDFERAALRGSSYYDLPAPLRWLTANIGVHHVHHISSKVPYYRLPEVLRDYPELKQIGRVTFWQSLGGVRLVLWDEAKKRLVTFREARSLAPAAV</sequence>
<keyword evidence="1" id="KW-1133">Transmembrane helix</keyword>
<evidence type="ECO:0000259" key="2">
    <source>
        <dbReference type="Pfam" id="PF00487"/>
    </source>
</evidence>
<evidence type="ECO:0000256" key="1">
    <source>
        <dbReference type="SAM" id="Phobius"/>
    </source>
</evidence>
<dbReference type="Pfam" id="PF00487">
    <property type="entry name" value="FA_desaturase"/>
    <property type="match status" value="1"/>
</dbReference>
<keyword evidence="1" id="KW-0472">Membrane</keyword>
<feature type="transmembrane region" description="Helical" evidence="1">
    <location>
        <begin position="58"/>
        <end position="77"/>
    </location>
</feature>
<feature type="domain" description="Fatty acid desaturase" evidence="2">
    <location>
        <begin position="59"/>
        <end position="303"/>
    </location>
</feature>
<comment type="caution">
    <text evidence="3">The sequence shown here is derived from an EMBL/GenBank/DDBJ whole genome shotgun (WGS) entry which is preliminary data.</text>
</comment>
<evidence type="ECO:0000313" key="4">
    <source>
        <dbReference type="Proteomes" id="UP000782610"/>
    </source>
</evidence>
<feature type="transmembrane region" description="Helical" evidence="1">
    <location>
        <begin position="216"/>
        <end position="236"/>
    </location>
</feature>
<dbReference type="GO" id="GO:0016717">
    <property type="term" value="F:oxidoreductase activity, acting on paired donors, with oxidation of a pair of donors resulting in the reduction of molecular oxygen to two molecules of water"/>
    <property type="evidence" value="ECO:0007669"/>
    <property type="project" value="TreeGrafter"/>
</dbReference>
<dbReference type="PANTHER" id="PTHR19353:SF73">
    <property type="entry name" value="FATTY ACID DESATURASE"/>
    <property type="match status" value="1"/>
</dbReference>
<feature type="transmembrane region" description="Helical" evidence="1">
    <location>
        <begin position="155"/>
        <end position="174"/>
    </location>
</feature>
<dbReference type="CDD" id="cd03507">
    <property type="entry name" value="Delta12-FADS-like"/>
    <property type="match status" value="1"/>
</dbReference>
<keyword evidence="1" id="KW-0812">Transmembrane</keyword>
<accession>A0A933L0H0</accession>
<reference evidence="3" key="1">
    <citation type="submission" date="2020-07" db="EMBL/GenBank/DDBJ databases">
        <title>Huge and variable diversity of episymbiotic CPR bacteria and DPANN archaea in groundwater ecosystems.</title>
        <authorList>
            <person name="He C.Y."/>
            <person name="Keren R."/>
            <person name="Whittaker M."/>
            <person name="Farag I.F."/>
            <person name="Doudna J."/>
            <person name="Cate J.H.D."/>
            <person name="Banfield J.F."/>
        </authorList>
    </citation>
    <scope>NUCLEOTIDE SEQUENCE</scope>
    <source>
        <strain evidence="3">NC_groundwater_1586_Pr3_B-0.1um_66_15</strain>
    </source>
</reference>
<dbReference type="AlphaFoldDB" id="A0A933L0H0"/>